<feature type="domain" description="SF4 helicase" evidence="1">
    <location>
        <begin position="125"/>
        <end position="210"/>
    </location>
</feature>
<dbReference type="InterPro" id="IPR027417">
    <property type="entry name" value="P-loop_NTPase"/>
</dbReference>
<dbReference type="NCBIfam" id="NF004629">
    <property type="entry name" value="PRK05973.1"/>
    <property type="match status" value="1"/>
</dbReference>
<gene>
    <name evidence="2" type="ORF">M3P21_01600</name>
</gene>
<dbReference type="GO" id="GO:0004386">
    <property type="term" value="F:helicase activity"/>
    <property type="evidence" value="ECO:0007669"/>
    <property type="project" value="UniProtKB-KW"/>
</dbReference>
<dbReference type="PANTHER" id="PTHR30153:SF2">
    <property type="entry name" value="REPLICATIVE DNA HELICASE"/>
    <property type="match status" value="1"/>
</dbReference>
<keyword evidence="2" id="KW-0547">Nucleotide-binding</keyword>
<protein>
    <submittedName>
        <fullName evidence="2">DNA helicase</fullName>
    </submittedName>
</protein>
<dbReference type="PANTHER" id="PTHR30153">
    <property type="entry name" value="REPLICATIVE DNA HELICASE DNAB"/>
    <property type="match status" value="1"/>
</dbReference>
<name>A0ABT0PX99_9RHOB</name>
<comment type="caution">
    <text evidence="2">The sequence shown here is derived from an EMBL/GenBank/DDBJ whole genome shotgun (WGS) entry which is preliminary data.</text>
</comment>
<evidence type="ECO:0000259" key="1">
    <source>
        <dbReference type="Pfam" id="PF03796"/>
    </source>
</evidence>
<dbReference type="SUPFAM" id="SSF52540">
    <property type="entry name" value="P-loop containing nucleoside triphosphate hydrolases"/>
    <property type="match status" value="1"/>
</dbReference>
<evidence type="ECO:0000313" key="2">
    <source>
        <dbReference type="EMBL" id="MCL6282210.1"/>
    </source>
</evidence>
<keyword evidence="2" id="KW-0347">Helicase</keyword>
<proteinExistence type="predicted"/>
<keyword evidence="2" id="KW-0378">Hydrolase</keyword>
<organism evidence="2 3">
    <name type="scientific">Ruegeria spongiae</name>
    <dbReference type="NCBI Taxonomy" id="2942209"/>
    <lineage>
        <taxon>Bacteria</taxon>
        <taxon>Pseudomonadati</taxon>
        <taxon>Pseudomonadota</taxon>
        <taxon>Alphaproteobacteria</taxon>
        <taxon>Rhodobacterales</taxon>
        <taxon>Roseobacteraceae</taxon>
        <taxon>Ruegeria</taxon>
    </lineage>
</organism>
<sequence>MRLSSPIYRLKRKAKILARDNDIRLYEALNQIATKEGFKDWSHLASNYSEATPAKKVMKQLVSGDMVLIGARPGHGKTLLGLELIALAEESNRAGYVFTLDYNESDVWDRFEKLGFAPKRFNRPVVVDTSDNICADYVIERLSKSSDDALVVIDYLQLLDQRRSNPPVDEQVRALKKHATDSGAIVVMISQIDRAFELSSSGLPSIDDIRMPNPVDLSLFNKRCFVHDGEVRIEMAA</sequence>
<accession>A0ABT0PX99</accession>
<keyword evidence="3" id="KW-1185">Reference proteome</keyword>
<reference evidence="2" key="1">
    <citation type="submission" date="2022-05" db="EMBL/GenBank/DDBJ databases">
        <authorList>
            <person name="Park J.-S."/>
        </authorList>
    </citation>
    <scope>NUCLEOTIDE SEQUENCE</scope>
    <source>
        <strain evidence="2">2012CJ41-6</strain>
    </source>
</reference>
<dbReference type="Gene3D" id="3.40.50.300">
    <property type="entry name" value="P-loop containing nucleotide triphosphate hydrolases"/>
    <property type="match status" value="1"/>
</dbReference>
<evidence type="ECO:0000313" key="3">
    <source>
        <dbReference type="Proteomes" id="UP001203880"/>
    </source>
</evidence>
<dbReference type="RefSeq" id="WP_249706241.1">
    <property type="nucleotide sequence ID" value="NZ_JAMFMB010000001.1"/>
</dbReference>
<dbReference type="InterPro" id="IPR007694">
    <property type="entry name" value="DNA_helicase_DnaB-like_C"/>
</dbReference>
<dbReference type="Pfam" id="PF03796">
    <property type="entry name" value="DnaB_C"/>
    <property type="match status" value="1"/>
</dbReference>
<keyword evidence="2" id="KW-0067">ATP-binding</keyword>
<dbReference type="EMBL" id="JAMFMB010000001">
    <property type="protein sequence ID" value="MCL6282210.1"/>
    <property type="molecule type" value="Genomic_DNA"/>
</dbReference>
<dbReference type="Proteomes" id="UP001203880">
    <property type="component" value="Unassembled WGS sequence"/>
</dbReference>